<accession>A0A9P0QEF5</accession>
<reference evidence="1" key="1">
    <citation type="submission" date="2022-03" db="EMBL/GenBank/DDBJ databases">
        <authorList>
            <person name="Sayadi A."/>
        </authorList>
    </citation>
    <scope>NUCLEOTIDE SEQUENCE</scope>
</reference>
<dbReference type="SUPFAM" id="SSF48371">
    <property type="entry name" value="ARM repeat"/>
    <property type="match status" value="1"/>
</dbReference>
<proteinExistence type="predicted"/>
<dbReference type="OrthoDB" id="1683831at2759"/>
<evidence type="ECO:0000313" key="1">
    <source>
        <dbReference type="EMBL" id="CAH2018104.1"/>
    </source>
</evidence>
<sequence length="127" mass="14369">MMKSGSVPCLYTWTWSFQLLVQYPNVRMTRGTSLAIQTEGMIRDIVRHLSTEEYPMLRRYCAETIFKCSENALTRDMVRQAGGLDPLVNMARNPKTKEDKPLLAAVTGAIWKTAISPANVERRLSSS</sequence>
<evidence type="ECO:0000313" key="2">
    <source>
        <dbReference type="Proteomes" id="UP001152888"/>
    </source>
</evidence>
<dbReference type="Gene3D" id="1.25.10.10">
    <property type="entry name" value="Leucine-rich Repeat Variant"/>
    <property type="match status" value="1"/>
</dbReference>
<organism evidence="1 2">
    <name type="scientific">Acanthoscelides obtectus</name>
    <name type="common">Bean weevil</name>
    <name type="synonym">Bruchus obtectus</name>
    <dbReference type="NCBI Taxonomy" id="200917"/>
    <lineage>
        <taxon>Eukaryota</taxon>
        <taxon>Metazoa</taxon>
        <taxon>Ecdysozoa</taxon>
        <taxon>Arthropoda</taxon>
        <taxon>Hexapoda</taxon>
        <taxon>Insecta</taxon>
        <taxon>Pterygota</taxon>
        <taxon>Neoptera</taxon>
        <taxon>Endopterygota</taxon>
        <taxon>Coleoptera</taxon>
        <taxon>Polyphaga</taxon>
        <taxon>Cucujiformia</taxon>
        <taxon>Chrysomeloidea</taxon>
        <taxon>Chrysomelidae</taxon>
        <taxon>Bruchinae</taxon>
        <taxon>Bruchini</taxon>
        <taxon>Acanthoscelides</taxon>
    </lineage>
</organism>
<dbReference type="Proteomes" id="UP001152888">
    <property type="component" value="Unassembled WGS sequence"/>
</dbReference>
<name>A0A9P0QEF5_ACAOB</name>
<dbReference type="AlphaFoldDB" id="A0A9P0QEF5"/>
<protein>
    <submittedName>
        <fullName evidence="1">Uncharacterized protein</fullName>
    </submittedName>
</protein>
<keyword evidence="2" id="KW-1185">Reference proteome</keyword>
<gene>
    <name evidence="1" type="ORF">ACAOBT_LOCUS36433</name>
</gene>
<dbReference type="PANTHER" id="PTHR46241:SF1">
    <property type="entry name" value="OUTER DYNEIN ARM-DOCKING COMPLEX SUBUNIT 2"/>
    <property type="match status" value="1"/>
</dbReference>
<dbReference type="PANTHER" id="PTHR46241">
    <property type="entry name" value="ARMADILLO REPEAT-CONTAINING PROTEIN 4 ARMC4"/>
    <property type="match status" value="1"/>
</dbReference>
<dbReference type="InterPro" id="IPR016024">
    <property type="entry name" value="ARM-type_fold"/>
</dbReference>
<comment type="caution">
    <text evidence="1">The sequence shown here is derived from an EMBL/GenBank/DDBJ whole genome shotgun (WGS) entry which is preliminary data.</text>
</comment>
<dbReference type="InterPro" id="IPR011989">
    <property type="entry name" value="ARM-like"/>
</dbReference>
<dbReference type="EMBL" id="CAKOFQ010009614">
    <property type="protein sequence ID" value="CAH2018104.1"/>
    <property type="molecule type" value="Genomic_DNA"/>
</dbReference>